<dbReference type="GO" id="GO:0006749">
    <property type="term" value="P:glutathione metabolic process"/>
    <property type="evidence" value="ECO:0007669"/>
    <property type="project" value="TreeGrafter"/>
</dbReference>
<evidence type="ECO:0000256" key="5">
    <source>
        <dbReference type="ARBA" id="ARBA00023284"/>
    </source>
</evidence>
<feature type="domain" description="FAD/NAD(P)-binding" evidence="6">
    <location>
        <begin position="60"/>
        <end position="284"/>
    </location>
</feature>
<dbReference type="FunFam" id="3.50.50.60:FF:000235">
    <property type="entry name" value="Glutathione reductase"/>
    <property type="match status" value="1"/>
</dbReference>
<evidence type="ECO:0000256" key="3">
    <source>
        <dbReference type="ARBA" id="ARBA00023002"/>
    </source>
</evidence>
<dbReference type="EMBL" id="JABSTR010003825">
    <property type="protein sequence ID" value="KAH9385076.1"/>
    <property type="molecule type" value="Genomic_DNA"/>
</dbReference>
<dbReference type="PRINTS" id="PR00368">
    <property type="entry name" value="FADPNR"/>
</dbReference>
<dbReference type="GO" id="GO:0050660">
    <property type="term" value="F:flavin adenine dinucleotide binding"/>
    <property type="evidence" value="ECO:0007669"/>
    <property type="project" value="InterPro"/>
</dbReference>
<sequence length="332" mass="35218">MRSMRGLVRSARLIWRDHSCRQFSNLANKPERNSCCSGCRLLPSARRDMSSAAKPAGRHFDYLVIGGGSGGIASARRAAEYGAKVALVEHGPLGGTCKICFYCASHAEMMKDLPEAGAHVHIVSGRAAFSGPKTVVVGGDTFTANHVLIPTGGEPIVPDVPGAAYGITSDGFFQLRKLPQHCVVVGSGYIAVELAGVLHALGTKVTLVTRTNKILRTFEPAVTSALMERMISDGVQFEKNCTVASITKAGQGYEVATTTGHKLANVDCVLWAVGRKPHVDIGLERTGHIKFGFHQPSDGRTALCLSFYIASRRQSGAETADRAASGTDLAVP</sequence>
<dbReference type="PANTHER" id="PTHR42737:SF2">
    <property type="entry name" value="GLUTATHIONE REDUCTASE"/>
    <property type="match status" value="1"/>
</dbReference>
<evidence type="ECO:0000313" key="8">
    <source>
        <dbReference type="Proteomes" id="UP000821853"/>
    </source>
</evidence>
<accession>A0A9J6HCF9</accession>
<dbReference type="GO" id="GO:0045454">
    <property type="term" value="P:cell redox homeostasis"/>
    <property type="evidence" value="ECO:0007669"/>
    <property type="project" value="InterPro"/>
</dbReference>
<dbReference type="InterPro" id="IPR023753">
    <property type="entry name" value="FAD/NAD-binding_dom"/>
</dbReference>
<dbReference type="Proteomes" id="UP000821853">
    <property type="component" value="Unassembled WGS sequence"/>
</dbReference>
<proteinExistence type="inferred from homology"/>
<dbReference type="OrthoDB" id="5956163at2759"/>
<dbReference type="VEuPathDB" id="VectorBase:HLOH_053978"/>
<evidence type="ECO:0000256" key="2">
    <source>
        <dbReference type="ARBA" id="ARBA00007532"/>
    </source>
</evidence>
<keyword evidence="5" id="KW-0676">Redox-active center</keyword>
<dbReference type="Gene3D" id="3.50.50.60">
    <property type="entry name" value="FAD/NAD(P)-binding domain"/>
    <property type="match status" value="2"/>
</dbReference>
<dbReference type="InterPro" id="IPR036188">
    <property type="entry name" value="FAD/NAD-bd_sf"/>
</dbReference>
<evidence type="ECO:0000256" key="1">
    <source>
        <dbReference type="ARBA" id="ARBA00001974"/>
    </source>
</evidence>
<dbReference type="GO" id="GO:0005739">
    <property type="term" value="C:mitochondrion"/>
    <property type="evidence" value="ECO:0007669"/>
    <property type="project" value="TreeGrafter"/>
</dbReference>
<dbReference type="Pfam" id="PF07992">
    <property type="entry name" value="Pyr_redox_2"/>
    <property type="match status" value="1"/>
</dbReference>
<name>A0A9J6HCF9_HAELO</name>
<keyword evidence="3" id="KW-0560">Oxidoreductase</keyword>
<evidence type="ECO:0000313" key="7">
    <source>
        <dbReference type="EMBL" id="KAH9385076.1"/>
    </source>
</evidence>
<dbReference type="GO" id="GO:0004362">
    <property type="term" value="F:glutathione-disulfide reductase (NADPH) activity"/>
    <property type="evidence" value="ECO:0007669"/>
    <property type="project" value="TreeGrafter"/>
</dbReference>
<dbReference type="AlphaFoldDB" id="A0A9J6HCF9"/>
<gene>
    <name evidence="7" type="ORF">HPB48_027111</name>
</gene>
<keyword evidence="4" id="KW-1015">Disulfide bond</keyword>
<dbReference type="PANTHER" id="PTHR42737">
    <property type="entry name" value="GLUTATHIONE REDUCTASE"/>
    <property type="match status" value="1"/>
</dbReference>
<keyword evidence="8" id="KW-1185">Reference proteome</keyword>
<comment type="similarity">
    <text evidence="2">Belongs to the class-I pyridine nucleotide-disulfide oxidoreductase family.</text>
</comment>
<evidence type="ECO:0000259" key="6">
    <source>
        <dbReference type="Pfam" id="PF07992"/>
    </source>
</evidence>
<dbReference type="GO" id="GO:0034599">
    <property type="term" value="P:cellular response to oxidative stress"/>
    <property type="evidence" value="ECO:0007669"/>
    <property type="project" value="TreeGrafter"/>
</dbReference>
<dbReference type="SUPFAM" id="SSF51905">
    <property type="entry name" value="FAD/NAD(P)-binding domain"/>
    <property type="match status" value="1"/>
</dbReference>
<reference evidence="7 8" key="1">
    <citation type="journal article" date="2020" name="Cell">
        <title>Large-Scale Comparative Analyses of Tick Genomes Elucidate Their Genetic Diversity and Vector Capacities.</title>
        <authorList>
            <consortium name="Tick Genome and Microbiome Consortium (TIGMIC)"/>
            <person name="Jia N."/>
            <person name="Wang J."/>
            <person name="Shi W."/>
            <person name="Du L."/>
            <person name="Sun Y."/>
            <person name="Zhan W."/>
            <person name="Jiang J.F."/>
            <person name="Wang Q."/>
            <person name="Zhang B."/>
            <person name="Ji P."/>
            <person name="Bell-Sakyi L."/>
            <person name="Cui X.M."/>
            <person name="Yuan T.T."/>
            <person name="Jiang B.G."/>
            <person name="Yang W.F."/>
            <person name="Lam T.T."/>
            <person name="Chang Q.C."/>
            <person name="Ding S.J."/>
            <person name="Wang X.J."/>
            <person name="Zhu J.G."/>
            <person name="Ruan X.D."/>
            <person name="Zhao L."/>
            <person name="Wei J.T."/>
            <person name="Ye R.Z."/>
            <person name="Que T.C."/>
            <person name="Du C.H."/>
            <person name="Zhou Y.H."/>
            <person name="Cheng J.X."/>
            <person name="Dai P.F."/>
            <person name="Guo W.B."/>
            <person name="Han X.H."/>
            <person name="Huang E.J."/>
            <person name="Li L.F."/>
            <person name="Wei W."/>
            <person name="Gao Y.C."/>
            <person name="Liu J.Z."/>
            <person name="Shao H.Z."/>
            <person name="Wang X."/>
            <person name="Wang C.C."/>
            <person name="Yang T.C."/>
            <person name="Huo Q.B."/>
            <person name="Li W."/>
            <person name="Chen H.Y."/>
            <person name="Chen S.E."/>
            <person name="Zhou L.G."/>
            <person name="Ni X.B."/>
            <person name="Tian J.H."/>
            <person name="Sheng Y."/>
            <person name="Liu T."/>
            <person name="Pan Y.S."/>
            <person name="Xia L.Y."/>
            <person name="Li J."/>
            <person name="Zhao F."/>
            <person name="Cao W.C."/>
        </authorList>
    </citation>
    <scope>NUCLEOTIDE SEQUENCE [LARGE SCALE GENOMIC DNA]</scope>
    <source>
        <strain evidence="7">HaeL-2018</strain>
    </source>
</reference>
<protein>
    <recommendedName>
        <fullName evidence="6">FAD/NAD(P)-binding domain-containing protein</fullName>
    </recommendedName>
</protein>
<comment type="cofactor">
    <cofactor evidence="1">
        <name>FAD</name>
        <dbReference type="ChEBI" id="CHEBI:57692"/>
    </cofactor>
</comment>
<dbReference type="GO" id="GO:0005829">
    <property type="term" value="C:cytosol"/>
    <property type="evidence" value="ECO:0007669"/>
    <property type="project" value="TreeGrafter"/>
</dbReference>
<organism evidence="7 8">
    <name type="scientific">Haemaphysalis longicornis</name>
    <name type="common">Bush tick</name>
    <dbReference type="NCBI Taxonomy" id="44386"/>
    <lineage>
        <taxon>Eukaryota</taxon>
        <taxon>Metazoa</taxon>
        <taxon>Ecdysozoa</taxon>
        <taxon>Arthropoda</taxon>
        <taxon>Chelicerata</taxon>
        <taxon>Arachnida</taxon>
        <taxon>Acari</taxon>
        <taxon>Parasitiformes</taxon>
        <taxon>Ixodida</taxon>
        <taxon>Ixodoidea</taxon>
        <taxon>Ixodidae</taxon>
        <taxon>Haemaphysalinae</taxon>
        <taxon>Haemaphysalis</taxon>
    </lineage>
</organism>
<dbReference type="PRINTS" id="PR00411">
    <property type="entry name" value="PNDRDTASEI"/>
</dbReference>
<evidence type="ECO:0000256" key="4">
    <source>
        <dbReference type="ARBA" id="ARBA00023157"/>
    </source>
</evidence>
<dbReference type="InterPro" id="IPR046952">
    <property type="entry name" value="GSHR/TRXR-like"/>
</dbReference>
<comment type="caution">
    <text evidence="7">The sequence shown here is derived from an EMBL/GenBank/DDBJ whole genome shotgun (WGS) entry which is preliminary data.</text>
</comment>